<dbReference type="AlphaFoldDB" id="E1RBY6"/>
<dbReference type="GO" id="GO:0005975">
    <property type="term" value="P:carbohydrate metabolic process"/>
    <property type="evidence" value="ECO:0007669"/>
    <property type="project" value="InterPro"/>
</dbReference>
<evidence type="ECO:0000256" key="2">
    <source>
        <dbReference type="ARBA" id="ARBA00023235"/>
    </source>
</evidence>
<evidence type="ECO:0000313" key="3">
    <source>
        <dbReference type="EMBL" id="ADK79866.1"/>
    </source>
</evidence>
<dbReference type="eggNOG" id="COG2942">
    <property type="taxonomic scope" value="Bacteria"/>
</dbReference>
<dbReference type="Gene3D" id="1.50.10.10">
    <property type="match status" value="1"/>
</dbReference>
<dbReference type="PANTHER" id="PTHR15108">
    <property type="entry name" value="N-ACYLGLUCOSAMINE-2-EPIMERASE"/>
    <property type="match status" value="1"/>
</dbReference>
<evidence type="ECO:0000313" key="4">
    <source>
        <dbReference type="Proteomes" id="UP000002318"/>
    </source>
</evidence>
<dbReference type="GO" id="GO:0050121">
    <property type="term" value="F:N-acylglucosamine 2-epimerase activity"/>
    <property type="evidence" value="ECO:0007669"/>
    <property type="project" value="UniProtKB-EC"/>
</dbReference>
<keyword evidence="4" id="KW-1185">Reference proteome</keyword>
<dbReference type="EMBL" id="CP002116">
    <property type="protein sequence ID" value="ADK79866.1"/>
    <property type="molecule type" value="Genomic_DNA"/>
</dbReference>
<dbReference type="KEGG" id="ssm:Spirs_0731"/>
<dbReference type="Proteomes" id="UP000002318">
    <property type="component" value="Chromosome"/>
</dbReference>
<dbReference type="InterPro" id="IPR010819">
    <property type="entry name" value="AGE/CE"/>
</dbReference>
<comment type="similarity">
    <text evidence="1">Belongs to the N-acylglucosamine 2-epimerase family.</text>
</comment>
<dbReference type="HOGENOM" id="CLU_046651_0_1_12"/>
<keyword evidence="2 3" id="KW-0413">Isomerase</keyword>
<proteinExistence type="inferred from homology"/>
<dbReference type="Pfam" id="PF07221">
    <property type="entry name" value="GlcNAc_2-epim"/>
    <property type="match status" value="1"/>
</dbReference>
<dbReference type="STRING" id="573413.Spirs_0731"/>
<name>E1RBY6_SEDSS</name>
<protein>
    <submittedName>
        <fullName evidence="3">N-acylglucosamine 2-epimerase</fullName>
        <ecNumber evidence="3">5.1.3.8</ecNumber>
    </submittedName>
</protein>
<accession>E1RBY6</accession>
<evidence type="ECO:0000256" key="1">
    <source>
        <dbReference type="ARBA" id="ARBA00008558"/>
    </source>
</evidence>
<dbReference type="SUPFAM" id="SSF48208">
    <property type="entry name" value="Six-hairpin glycosidases"/>
    <property type="match status" value="1"/>
</dbReference>
<dbReference type="RefSeq" id="WP_013253330.1">
    <property type="nucleotide sequence ID" value="NC_014364.1"/>
</dbReference>
<reference evidence="3 4" key="1">
    <citation type="journal article" date="2010" name="Stand. Genomic Sci.">
        <title>Complete genome sequence of Spirochaeta smaragdinae type strain (SEBR 4228).</title>
        <authorList>
            <person name="Mavromatis K."/>
            <person name="Yasawong M."/>
            <person name="Chertkov O."/>
            <person name="Lapidus A."/>
            <person name="Lucas S."/>
            <person name="Nolan M."/>
            <person name="Del Rio T.G."/>
            <person name="Tice H."/>
            <person name="Cheng J.F."/>
            <person name="Pitluck S."/>
            <person name="Liolios K."/>
            <person name="Ivanova N."/>
            <person name="Tapia R."/>
            <person name="Han C."/>
            <person name="Bruce D."/>
            <person name="Goodwin L."/>
            <person name="Pati A."/>
            <person name="Chen A."/>
            <person name="Palaniappan K."/>
            <person name="Land M."/>
            <person name="Hauser L."/>
            <person name="Chang Y.J."/>
            <person name="Jeffries C.D."/>
            <person name="Detter J.C."/>
            <person name="Rohde M."/>
            <person name="Brambilla E."/>
            <person name="Spring S."/>
            <person name="Goker M."/>
            <person name="Sikorski J."/>
            <person name="Woyke T."/>
            <person name="Bristow J."/>
            <person name="Eisen J.A."/>
            <person name="Markowitz V."/>
            <person name="Hugenholtz P."/>
            <person name="Klenk H.P."/>
            <person name="Kyrpides N.C."/>
        </authorList>
    </citation>
    <scope>NUCLEOTIDE SEQUENCE [LARGE SCALE GENOMIC DNA]</scope>
    <source>
        <strain evidence="4">DSM 11293 / JCM 15392 / SEBR 4228</strain>
    </source>
</reference>
<sequence>MNTIHTKEAIRNYLETCTTQLYDNILPFWLQNAPDTKHGGFFHQFDRNGSLNSQEKGIWVQGRFTWLLSWLSNSAGSEKERSHYLGLAETGARFILDHAIAPNGRCYYLLGRSGEPLRQRRYLFSEVFTALGLHAYGSAAGDKESVEQAKRLIEVINHYLAHPELLESKYLPGVVSLRSHSMTMIMINLFQQMRSQSSNAEVKIGLTKRIEKQIDEFLRYFFHPSEEVVLEFSDPEGEIVDTPAGREINPGHSLETAWFLMEEYRYTKNHFYLERAMQIVDWAFARGWDTRYGGFFSFLDLYDHDSPHIEAAMKYWWPHTEALYASLLAYALSGKENYADYFLQVADYLFGSFPDPEYPEWFGYLSRDGVPASGAKGNLWKGPFHIPRSLKLCLDLRPLLGL</sequence>
<gene>
    <name evidence="3" type="ordered locus">Spirs_0731</name>
</gene>
<dbReference type="InterPro" id="IPR008928">
    <property type="entry name" value="6-hairpin_glycosidase_sf"/>
</dbReference>
<dbReference type="InterPro" id="IPR012341">
    <property type="entry name" value="6hp_glycosidase-like_sf"/>
</dbReference>
<dbReference type="EC" id="5.1.3.8" evidence="3"/>
<organism evidence="3 4">
    <name type="scientific">Sediminispirochaeta smaragdinae (strain DSM 11293 / JCM 15392 / SEBR 4228)</name>
    <name type="common">Spirochaeta smaragdinae</name>
    <dbReference type="NCBI Taxonomy" id="573413"/>
    <lineage>
        <taxon>Bacteria</taxon>
        <taxon>Pseudomonadati</taxon>
        <taxon>Spirochaetota</taxon>
        <taxon>Spirochaetia</taxon>
        <taxon>Spirochaetales</taxon>
        <taxon>Spirochaetaceae</taxon>
        <taxon>Sediminispirochaeta</taxon>
    </lineage>
</organism>
<dbReference type="OrthoDB" id="5141876at2"/>